<evidence type="ECO:0000256" key="15">
    <source>
        <dbReference type="SAM" id="MobiDB-lite"/>
    </source>
</evidence>
<feature type="region of interest" description="Disordered" evidence="15">
    <location>
        <begin position="242"/>
        <end position="269"/>
    </location>
</feature>
<reference evidence="19" key="1">
    <citation type="submission" date="2025-08" db="UniProtKB">
        <authorList>
            <consortium name="RefSeq"/>
        </authorList>
    </citation>
    <scope>IDENTIFICATION</scope>
    <source>
        <tissue evidence="19">Whole organism</tissue>
    </source>
</reference>
<evidence type="ECO:0000256" key="9">
    <source>
        <dbReference type="ARBA" id="ARBA00022753"/>
    </source>
</evidence>
<protein>
    <recommendedName>
        <fullName evidence="6">E3 ubiquitin-protein ligase KCMF1</fullName>
        <ecNumber evidence="5">2.3.2.27</ecNumber>
    </recommendedName>
</protein>
<feature type="region of interest" description="Disordered" evidence="15">
    <location>
        <begin position="476"/>
        <end position="503"/>
    </location>
</feature>
<evidence type="ECO:0000256" key="8">
    <source>
        <dbReference type="ARBA" id="ARBA00022723"/>
    </source>
</evidence>
<dbReference type="CTD" id="56888"/>
<dbReference type="PROSITE" id="PS50157">
    <property type="entry name" value="ZINC_FINGER_C2H2_2"/>
    <property type="match status" value="1"/>
</dbReference>
<dbReference type="PROSITE" id="PS50135">
    <property type="entry name" value="ZF_ZZ_2"/>
    <property type="match status" value="1"/>
</dbReference>
<dbReference type="AlphaFoldDB" id="A0A6J1RVH0"/>
<dbReference type="SMART" id="SM00291">
    <property type="entry name" value="ZnF_ZZ"/>
    <property type="match status" value="1"/>
</dbReference>
<dbReference type="PANTHER" id="PTHR12268">
    <property type="entry name" value="E3 UBIQUITIN-PROTEIN LIGASE KCMF1"/>
    <property type="match status" value="1"/>
</dbReference>
<dbReference type="GeneID" id="113202690"/>
<dbReference type="GO" id="GO:0008270">
    <property type="term" value="F:zinc ion binding"/>
    <property type="evidence" value="ECO:0007669"/>
    <property type="project" value="UniProtKB-KW"/>
</dbReference>
<dbReference type="CDD" id="cd02338">
    <property type="entry name" value="ZZ_PCMF_like"/>
    <property type="match status" value="1"/>
</dbReference>
<feature type="compositionally biased region" description="Low complexity" evidence="15">
    <location>
        <begin position="381"/>
        <end position="412"/>
    </location>
</feature>
<dbReference type="PANTHER" id="PTHR12268:SF13">
    <property type="entry name" value="E3 UBIQUITIN-PROTEIN LIGASE KCMF1"/>
    <property type="match status" value="1"/>
</dbReference>
<evidence type="ECO:0000256" key="6">
    <source>
        <dbReference type="ARBA" id="ARBA00014999"/>
    </source>
</evidence>
<evidence type="ECO:0000256" key="7">
    <source>
        <dbReference type="ARBA" id="ARBA00022679"/>
    </source>
</evidence>
<keyword evidence="13" id="KW-0458">Lysosome</keyword>
<keyword evidence="9" id="KW-0967">Endosome</keyword>
<evidence type="ECO:0000256" key="1">
    <source>
        <dbReference type="ARBA" id="ARBA00000900"/>
    </source>
</evidence>
<dbReference type="Proteomes" id="UP000504606">
    <property type="component" value="Unplaced"/>
</dbReference>
<organism evidence="18 19">
    <name type="scientific">Frankliniella occidentalis</name>
    <name type="common">Western flower thrips</name>
    <name type="synonym">Euthrips occidentalis</name>
    <dbReference type="NCBI Taxonomy" id="133901"/>
    <lineage>
        <taxon>Eukaryota</taxon>
        <taxon>Metazoa</taxon>
        <taxon>Ecdysozoa</taxon>
        <taxon>Arthropoda</taxon>
        <taxon>Hexapoda</taxon>
        <taxon>Insecta</taxon>
        <taxon>Pterygota</taxon>
        <taxon>Neoptera</taxon>
        <taxon>Paraneoptera</taxon>
        <taxon>Thysanoptera</taxon>
        <taxon>Terebrantia</taxon>
        <taxon>Thripoidea</taxon>
        <taxon>Thripidae</taxon>
        <taxon>Frankliniella</taxon>
    </lineage>
</organism>
<evidence type="ECO:0000259" key="16">
    <source>
        <dbReference type="PROSITE" id="PS50135"/>
    </source>
</evidence>
<evidence type="ECO:0000256" key="11">
    <source>
        <dbReference type="ARBA" id="ARBA00022786"/>
    </source>
</evidence>
<keyword evidence="10 14" id="KW-0863">Zinc-finger</keyword>
<evidence type="ECO:0000256" key="5">
    <source>
        <dbReference type="ARBA" id="ARBA00012483"/>
    </source>
</evidence>
<dbReference type="GO" id="GO:0045202">
    <property type="term" value="C:synapse"/>
    <property type="evidence" value="ECO:0007669"/>
    <property type="project" value="GOC"/>
</dbReference>
<evidence type="ECO:0000256" key="3">
    <source>
        <dbReference type="ARBA" id="ARBA00004603"/>
    </source>
</evidence>
<feature type="compositionally biased region" description="Polar residues" evidence="15">
    <location>
        <begin position="178"/>
        <end position="192"/>
    </location>
</feature>
<feature type="compositionally biased region" description="Low complexity" evidence="15">
    <location>
        <begin position="425"/>
        <end position="444"/>
    </location>
</feature>
<keyword evidence="8" id="KW-0479">Metal-binding</keyword>
<dbReference type="GO" id="GO:0005764">
    <property type="term" value="C:lysosome"/>
    <property type="evidence" value="ECO:0007669"/>
    <property type="project" value="UniProtKB-SubCell"/>
</dbReference>
<dbReference type="SUPFAM" id="SSF57850">
    <property type="entry name" value="RING/U-box"/>
    <property type="match status" value="1"/>
</dbReference>
<dbReference type="Pfam" id="PF05605">
    <property type="entry name" value="zf-Di19"/>
    <property type="match status" value="1"/>
</dbReference>
<evidence type="ECO:0000313" key="18">
    <source>
        <dbReference type="Proteomes" id="UP000504606"/>
    </source>
</evidence>
<dbReference type="InterPro" id="IPR050774">
    <property type="entry name" value="KCMF1/Dystrophin"/>
</dbReference>
<dbReference type="InterPro" id="IPR008598">
    <property type="entry name" value="Di19_Zn-bd"/>
</dbReference>
<keyword evidence="11" id="KW-0833">Ubl conjugation pathway</keyword>
<dbReference type="InterPro" id="IPR013087">
    <property type="entry name" value="Znf_C2H2_type"/>
</dbReference>
<dbReference type="PROSITE" id="PS01357">
    <property type="entry name" value="ZF_ZZ_1"/>
    <property type="match status" value="1"/>
</dbReference>
<feature type="region of interest" description="Disordered" evidence="15">
    <location>
        <begin position="154"/>
        <end position="193"/>
    </location>
</feature>
<dbReference type="GO" id="GO:0023051">
    <property type="term" value="P:regulation of signaling"/>
    <property type="evidence" value="ECO:0007669"/>
    <property type="project" value="UniProtKB-ARBA"/>
</dbReference>
<dbReference type="GO" id="GO:0061630">
    <property type="term" value="F:ubiquitin protein ligase activity"/>
    <property type="evidence" value="ECO:0007669"/>
    <property type="project" value="UniProtKB-EC"/>
</dbReference>
<comment type="catalytic activity">
    <reaction evidence="1">
        <text>S-ubiquitinyl-[E2 ubiquitin-conjugating enzyme]-L-cysteine + [acceptor protein]-L-lysine = [E2 ubiquitin-conjugating enzyme]-L-cysteine + N(6)-ubiquitinyl-[acceptor protein]-L-lysine.</text>
        <dbReference type="EC" id="2.3.2.27"/>
    </reaction>
</comment>
<name>A0A6J1RVH0_FRAOC</name>
<keyword evidence="7" id="KW-0808">Transferase</keyword>
<dbReference type="GO" id="GO:0005770">
    <property type="term" value="C:late endosome"/>
    <property type="evidence" value="ECO:0007669"/>
    <property type="project" value="UniProtKB-SubCell"/>
</dbReference>
<evidence type="ECO:0000256" key="12">
    <source>
        <dbReference type="ARBA" id="ARBA00022833"/>
    </source>
</evidence>
<dbReference type="OrthoDB" id="7873042at2759"/>
<dbReference type="InterPro" id="IPR043145">
    <property type="entry name" value="Znf_ZZ_sf"/>
</dbReference>
<evidence type="ECO:0000256" key="4">
    <source>
        <dbReference type="ARBA" id="ARBA00010938"/>
    </source>
</evidence>
<evidence type="ECO:0000256" key="14">
    <source>
        <dbReference type="PROSITE-ProRule" id="PRU00228"/>
    </source>
</evidence>
<keyword evidence="12" id="KW-0862">Zinc</keyword>
<dbReference type="Pfam" id="PF00569">
    <property type="entry name" value="ZZ"/>
    <property type="match status" value="1"/>
</dbReference>
<evidence type="ECO:0000256" key="10">
    <source>
        <dbReference type="ARBA" id="ARBA00022771"/>
    </source>
</evidence>
<evidence type="ECO:0000313" key="19">
    <source>
        <dbReference type="RefSeq" id="XP_026272832.1"/>
    </source>
</evidence>
<evidence type="ECO:0000256" key="13">
    <source>
        <dbReference type="ARBA" id="ARBA00023228"/>
    </source>
</evidence>
<dbReference type="RefSeq" id="XP_026272832.1">
    <property type="nucleotide sequence ID" value="XM_026417047.2"/>
</dbReference>
<dbReference type="GO" id="GO:0005886">
    <property type="term" value="C:plasma membrane"/>
    <property type="evidence" value="ECO:0007669"/>
    <property type="project" value="TreeGrafter"/>
</dbReference>
<dbReference type="EC" id="2.3.2.27" evidence="5"/>
<evidence type="ECO:0000256" key="2">
    <source>
        <dbReference type="ARBA" id="ARBA00004371"/>
    </source>
</evidence>
<dbReference type="Gene3D" id="3.30.60.90">
    <property type="match status" value="1"/>
</dbReference>
<comment type="similarity">
    <text evidence="4">Belongs to the KCMF1 family.</text>
</comment>
<proteinExistence type="inferred from homology"/>
<dbReference type="GO" id="GO:0099536">
    <property type="term" value="P:synaptic signaling"/>
    <property type="evidence" value="ECO:0007669"/>
    <property type="project" value="TreeGrafter"/>
</dbReference>
<feature type="region of interest" description="Disordered" evidence="15">
    <location>
        <begin position="356"/>
        <end position="448"/>
    </location>
</feature>
<dbReference type="GO" id="GO:0010646">
    <property type="term" value="P:regulation of cell communication"/>
    <property type="evidence" value="ECO:0007669"/>
    <property type="project" value="UniProtKB-ARBA"/>
</dbReference>
<feature type="compositionally biased region" description="Polar residues" evidence="15">
    <location>
        <begin position="356"/>
        <end position="370"/>
    </location>
</feature>
<feature type="domain" description="ZZ-type" evidence="16">
    <location>
        <begin position="4"/>
        <end position="60"/>
    </location>
</feature>
<sequence length="503" mass="53251">MSRQEGVSCDSCSKRNFRGRRYKCLVCYDYDLCSSCYEAGAVTPHHTTNHPMQCILTRSDFELYYGGESLTVDQPQSFTCPHCGRMGLTETTLQEHVTLDHTDTSAEVVCPVCASLPGGDPNLMTDDLSGHLNLEHRSGPRDLISFLDEPASLRHSGVRRGPHASRGVGPRPRRCNMHFSTGGLSSISPSTRDTADPIAELLSQLSGVRRSTASTSAQSSTPSQLQQLQIQLQLERQQVRAARQQLERLPRRQAQASTSNAASSTTGPTAASTAAVVSASSASSNGELSSSSPPAPVNLQFLLSRCTEPPLSETELQAAEMERADHSLFVQELVMSTLSDSTALILSLGLNAVTSNRNSENNETFSSSRESPGGGGGARVTSTSSAPTGSSSSTSSVSASSQQKASSGSVPSKRTSTRGMGPVNASSGASRSQGQQLAQPQQQQSVHLRDRGAVMSLPTQPQPMRVVTGTGTIREVVGAPSYGSPGSSRRKPVRTATEPPPPH</sequence>
<dbReference type="InterPro" id="IPR000433">
    <property type="entry name" value="Znf_ZZ"/>
</dbReference>
<dbReference type="KEGG" id="foc:113202690"/>
<feature type="domain" description="C2H2-type" evidence="17">
    <location>
        <begin position="78"/>
        <end position="106"/>
    </location>
</feature>
<feature type="compositionally biased region" description="Low complexity" evidence="15">
    <location>
        <begin position="256"/>
        <end position="269"/>
    </location>
</feature>
<comment type="subcellular location">
    <subcellularLocation>
        <location evidence="3">Late endosome</location>
    </subcellularLocation>
    <subcellularLocation>
        <location evidence="2">Lysosome</location>
    </subcellularLocation>
</comment>
<accession>A0A6J1RVH0</accession>
<gene>
    <name evidence="19" type="primary">LOC113202690</name>
</gene>
<evidence type="ECO:0000259" key="17">
    <source>
        <dbReference type="PROSITE" id="PS50157"/>
    </source>
</evidence>
<keyword evidence="18" id="KW-1185">Reference proteome</keyword>